<sequence length="184" mass="20191">MKEDLHESGLEKLIETPVKSIESGEIIIGTLTSLDHQGKPLVDFPGNVHENSIQALSITSITLQHAGRQVALSFVENNIEKPIIMGLIHNPLQSILENFRFDTETESDVLNESENTNNLSTNKVDDMLLDGDRVVFEAKKEIVLKCGESSITLTKAGKILIKGKYLVNRSSGVNRIIGGSVQIN</sequence>
<accession>A0A3B0X4U3</accession>
<dbReference type="Pfam" id="PF20093">
    <property type="entry name" value="DUF6484"/>
    <property type="match status" value="1"/>
</dbReference>
<evidence type="ECO:0000313" key="2">
    <source>
        <dbReference type="EMBL" id="VAW59620.1"/>
    </source>
</evidence>
<reference evidence="2" key="1">
    <citation type="submission" date="2018-06" db="EMBL/GenBank/DDBJ databases">
        <authorList>
            <person name="Zhirakovskaya E."/>
        </authorList>
    </citation>
    <scope>NUCLEOTIDE SEQUENCE</scope>
</reference>
<gene>
    <name evidence="2" type="ORF">MNBD_GAMMA08-2640</name>
</gene>
<dbReference type="InterPro" id="IPR045506">
    <property type="entry name" value="DUF6484"/>
</dbReference>
<feature type="domain" description="DUF6484" evidence="1">
    <location>
        <begin position="28"/>
        <end position="88"/>
    </location>
</feature>
<dbReference type="AlphaFoldDB" id="A0A3B0X4U3"/>
<proteinExistence type="predicted"/>
<organism evidence="2">
    <name type="scientific">hydrothermal vent metagenome</name>
    <dbReference type="NCBI Taxonomy" id="652676"/>
    <lineage>
        <taxon>unclassified sequences</taxon>
        <taxon>metagenomes</taxon>
        <taxon>ecological metagenomes</taxon>
    </lineage>
</organism>
<dbReference type="EMBL" id="UOFH01000092">
    <property type="protein sequence ID" value="VAW59620.1"/>
    <property type="molecule type" value="Genomic_DNA"/>
</dbReference>
<protein>
    <recommendedName>
        <fullName evidence="1">DUF6484 domain-containing protein</fullName>
    </recommendedName>
</protein>
<name>A0A3B0X4U3_9ZZZZ</name>
<evidence type="ECO:0000259" key="1">
    <source>
        <dbReference type="Pfam" id="PF20093"/>
    </source>
</evidence>